<gene>
    <name evidence="1" type="ORF">H2199_008834</name>
</gene>
<keyword evidence="2" id="KW-1185">Reference proteome</keyword>
<evidence type="ECO:0000313" key="1">
    <source>
        <dbReference type="EMBL" id="KAJ9634551.1"/>
    </source>
</evidence>
<comment type="caution">
    <text evidence="1">The sequence shown here is derived from an EMBL/GenBank/DDBJ whole genome shotgun (WGS) entry which is preliminary data.</text>
</comment>
<proteinExistence type="predicted"/>
<sequence length="61" mass="6863">DKPSKTVLNKYKGATKAQCTAIIQMRTGKIGLKDLLNWIGKKESPNCDYDRGRQTVQHTLT</sequence>
<dbReference type="EMBL" id="JAPDRP010000031">
    <property type="protein sequence ID" value="KAJ9634551.1"/>
    <property type="molecule type" value="Genomic_DNA"/>
</dbReference>
<feature type="non-terminal residue" evidence="1">
    <location>
        <position position="61"/>
    </location>
</feature>
<name>A0ACC2YGQ7_9PEZI</name>
<feature type="non-terminal residue" evidence="1">
    <location>
        <position position="1"/>
    </location>
</feature>
<dbReference type="Proteomes" id="UP001172680">
    <property type="component" value="Unassembled WGS sequence"/>
</dbReference>
<accession>A0ACC2YGQ7</accession>
<reference evidence="1" key="1">
    <citation type="submission" date="2022-10" db="EMBL/GenBank/DDBJ databases">
        <title>Culturing micro-colonial fungi from biological soil crusts in the Mojave desert and describing Neophaeococcomyces mojavensis, and introducing the new genera and species Taxawa tesnikishii.</title>
        <authorList>
            <person name="Kurbessoian T."/>
            <person name="Stajich J.E."/>
        </authorList>
    </citation>
    <scope>NUCLEOTIDE SEQUENCE</scope>
    <source>
        <strain evidence="1">JES_115</strain>
    </source>
</reference>
<organism evidence="1 2">
    <name type="scientific">Coniosporium tulheliwenetii</name>
    <dbReference type="NCBI Taxonomy" id="3383036"/>
    <lineage>
        <taxon>Eukaryota</taxon>
        <taxon>Fungi</taxon>
        <taxon>Dikarya</taxon>
        <taxon>Ascomycota</taxon>
        <taxon>Pezizomycotina</taxon>
        <taxon>Dothideomycetes</taxon>
        <taxon>Dothideomycetes incertae sedis</taxon>
        <taxon>Coniosporium</taxon>
    </lineage>
</organism>
<protein>
    <submittedName>
        <fullName evidence="1">Uncharacterized protein</fullName>
    </submittedName>
</protein>
<evidence type="ECO:0000313" key="2">
    <source>
        <dbReference type="Proteomes" id="UP001172680"/>
    </source>
</evidence>